<evidence type="ECO:0000256" key="6">
    <source>
        <dbReference type="ARBA" id="ARBA00023002"/>
    </source>
</evidence>
<dbReference type="InterPro" id="IPR050910">
    <property type="entry name" value="JMJD6_ArgDemeth/LysHydrox"/>
</dbReference>
<dbReference type="PROSITE" id="PS51184">
    <property type="entry name" value="JMJC"/>
    <property type="match status" value="1"/>
</dbReference>
<feature type="domain" description="JmjC" evidence="13">
    <location>
        <begin position="145"/>
        <end position="309"/>
    </location>
</feature>
<evidence type="ECO:0000256" key="2">
    <source>
        <dbReference type="ARBA" id="ARBA00004123"/>
    </source>
</evidence>
<proteinExistence type="inferred from homology"/>
<feature type="compositionally biased region" description="Low complexity" evidence="12">
    <location>
        <begin position="344"/>
        <end position="363"/>
    </location>
</feature>
<dbReference type="OrthoDB" id="6350671at2759"/>
<keyword evidence="3" id="KW-0479">Metal-binding</keyword>
<evidence type="ECO:0000256" key="4">
    <source>
        <dbReference type="ARBA" id="ARBA00022853"/>
    </source>
</evidence>
<dbReference type="GO" id="GO:0033749">
    <property type="term" value="F:histone H4R3 demethylase activity"/>
    <property type="evidence" value="ECO:0007669"/>
    <property type="project" value="TreeGrafter"/>
</dbReference>
<evidence type="ECO:0000256" key="7">
    <source>
        <dbReference type="ARBA" id="ARBA00023004"/>
    </source>
</evidence>
<evidence type="ECO:0000313" key="15">
    <source>
        <dbReference type="Proteomes" id="UP001153737"/>
    </source>
</evidence>
<evidence type="ECO:0000256" key="12">
    <source>
        <dbReference type="SAM" id="MobiDB-lite"/>
    </source>
</evidence>
<sequence>MDDSEFSHRARKRIKEVKKKARPELNTKESWKQLGFASDFERFQDFTDNCERIDQVTSSQREFISKYELPYKPVVITRSQIGWKANEKWTLEKLARKYRNQKFKCGEDNEGYSVKMKMKYYIQYMLNTKDDSPLYIFDSNFGEHRRRKKLLQDYEVPYYFRDDLLKYSGESKRPPYRWFVMGPARSGTGIHIDPLGTSAWNALVVGHKRWCLFPTHTPKELLKVTIPLGGKQRDEAITWFDVIYPKTKSADWPENCKPIEILQKPGDTVFVPGGWWHVVLNLDMTIAVTQNFCSRTNFPVVWHKTARGRPKLSRKWLKALREKEPNLAALTDRISLDKPSGVASDSSSNSSSSSSSESDSSGSENDDSGQESISAKKKKRKSDFDNENNRKTCPRLVSYFLAFIIIPLLYLHNRFSQIYSISSEDTDFCLTEDANLIPMYYIFLYNFESNSTFEDIHKITFLFKMA</sequence>
<dbReference type="PANTHER" id="PTHR12480:SF32">
    <property type="entry name" value="BIFUNCTIONAL ARGININE DEMETHYLASE AND LYSYL-HYDROXYLASE JMJD6"/>
    <property type="match status" value="1"/>
</dbReference>
<dbReference type="Gene3D" id="2.60.120.650">
    <property type="entry name" value="Cupin"/>
    <property type="match status" value="1"/>
</dbReference>
<name>A0A9P0DFY2_PHACE</name>
<dbReference type="Proteomes" id="UP001153737">
    <property type="component" value="Chromosome 14"/>
</dbReference>
<dbReference type="SMART" id="SM00558">
    <property type="entry name" value="JmjC"/>
    <property type="match status" value="1"/>
</dbReference>
<evidence type="ECO:0000256" key="5">
    <source>
        <dbReference type="ARBA" id="ARBA00022964"/>
    </source>
</evidence>
<keyword evidence="7" id="KW-0408">Iron</keyword>
<evidence type="ECO:0000256" key="8">
    <source>
        <dbReference type="ARBA" id="ARBA00023015"/>
    </source>
</evidence>
<dbReference type="GO" id="GO:0006909">
    <property type="term" value="P:phagocytosis"/>
    <property type="evidence" value="ECO:0007669"/>
    <property type="project" value="TreeGrafter"/>
</dbReference>
<evidence type="ECO:0000256" key="10">
    <source>
        <dbReference type="ARBA" id="ARBA00023242"/>
    </source>
</evidence>
<gene>
    <name evidence="14" type="ORF">PHAECO_LOCUS4478</name>
</gene>
<comment type="similarity">
    <text evidence="11">Belongs to the JMJD6 family.</text>
</comment>
<keyword evidence="4" id="KW-0156">Chromatin regulator</keyword>
<evidence type="ECO:0000313" key="14">
    <source>
        <dbReference type="EMBL" id="CAH1153352.1"/>
    </source>
</evidence>
<keyword evidence="9" id="KW-0804">Transcription</keyword>
<dbReference type="EMBL" id="OU896720">
    <property type="protein sequence ID" value="CAH1153352.1"/>
    <property type="molecule type" value="Genomic_DNA"/>
</dbReference>
<organism evidence="14 15">
    <name type="scientific">Phaedon cochleariae</name>
    <name type="common">Mustard beetle</name>
    <dbReference type="NCBI Taxonomy" id="80249"/>
    <lineage>
        <taxon>Eukaryota</taxon>
        <taxon>Metazoa</taxon>
        <taxon>Ecdysozoa</taxon>
        <taxon>Arthropoda</taxon>
        <taxon>Hexapoda</taxon>
        <taxon>Insecta</taxon>
        <taxon>Pterygota</taxon>
        <taxon>Neoptera</taxon>
        <taxon>Endopterygota</taxon>
        <taxon>Coleoptera</taxon>
        <taxon>Polyphaga</taxon>
        <taxon>Cucujiformia</taxon>
        <taxon>Chrysomeloidea</taxon>
        <taxon>Chrysomelidae</taxon>
        <taxon>Chrysomelinae</taxon>
        <taxon>Chrysomelini</taxon>
        <taxon>Phaedon</taxon>
    </lineage>
</organism>
<dbReference type="FunFam" id="2.60.120.650:FF:000010">
    <property type="entry name" value="bifunctional arginine demethylase and lysyl-hydroxylase JMJD6 isoform X2"/>
    <property type="match status" value="1"/>
</dbReference>
<dbReference type="SUPFAM" id="SSF51197">
    <property type="entry name" value="Clavaminate synthase-like"/>
    <property type="match status" value="1"/>
</dbReference>
<dbReference type="Pfam" id="PF02373">
    <property type="entry name" value="JmjC"/>
    <property type="match status" value="1"/>
</dbReference>
<keyword evidence="10" id="KW-0539">Nucleus</keyword>
<dbReference type="GO" id="GO:0005634">
    <property type="term" value="C:nucleus"/>
    <property type="evidence" value="ECO:0007669"/>
    <property type="project" value="UniProtKB-SubCell"/>
</dbReference>
<comment type="subcellular location">
    <subcellularLocation>
        <location evidence="2">Nucleus</location>
    </subcellularLocation>
</comment>
<evidence type="ECO:0000259" key="13">
    <source>
        <dbReference type="PROSITE" id="PS51184"/>
    </source>
</evidence>
<accession>A0A9P0DFY2</accession>
<feature type="region of interest" description="Disordered" evidence="12">
    <location>
        <begin position="338"/>
        <end position="387"/>
    </location>
</feature>
<evidence type="ECO:0000256" key="3">
    <source>
        <dbReference type="ARBA" id="ARBA00022723"/>
    </source>
</evidence>
<keyword evidence="5" id="KW-0223">Dioxygenase</keyword>
<keyword evidence="15" id="KW-1185">Reference proteome</keyword>
<keyword evidence="6" id="KW-0560">Oxidoreductase</keyword>
<protein>
    <recommendedName>
        <fullName evidence="13">JmjC domain-containing protein</fullName>
    </recommendedName>
</protein>
<dbReference type="GO" id="GO:0046872">
    <property type="term" value="F:metal ion binding"/>
    <property type="evidence" value="ECO:0007669"/>
    <property type="project" value="UniProtKB-KW"/>
</dbReference>
<evidence type="ECO:0000256" key="9">
    <source>
        <dbReference type="ARBA" id="ARBA00023163"/>
    </source>
</evidence>
<keyword evidence="8" id="KW-0805">Transcription regulation</keyword>
<reference evidence="14" key="1">
    <citation type="submission" date="2022-01" db="EMBL/GenBank/DDBJ databases">
        <authorList>
            <person name="King R."/>
        </authorList>
    </citation>
    <scope>NUCLEOTIDE SEQUENCE</scope>
</reference>
<comment type="cofactor">
    <cofactor evidence="1">
        <name>Fe(2+)</name>
        <dbReference type="ChEBI" id="CHEBI:29033"/>
    </cofactor>
</comment>
<dbReference type="InterPro" id="IPR003347">
    <property type="entry name" value="JmjC_dom"/>
</dbReference>
<evidence type="ECO:0000256" key="11">
    <source>
        <dbReference type="ARBA" id="ARBA00038068"/>
    </source>
</evidence>
<dbReference type="PANTHER" id="PTHR12480">
    <property type="entry name" value="ARGININE DEMETHYLASE AND LYSYL-HYDROXYLASE JMJD"/>
    <property type="match status" value="1"/>
</dbReference>
<dbReference type="Gene3D" id="1.20.1280.270">
    <property type="match status" value="1"/>
</dbReference>
<dbReference type="GO" id="GO:0005737">
    <property type="term" value="C:cytoplasm"/>
    <property type="evidence" value="ECO:0007669"/>
    <property type="project" value="TreeGrafter"/>
</dbReference>
<dbReference type="GO" id="GO:0106140">
    <property type="term" value="F:P-TEFb complex binding"/>
    <property type="evidence" value="ECO:0007669"/>
    <property type="project" value="TreeGrafter"/>
</dbReference>
<evidence type="ECO:0000256" key="1">
    <source>
        <dbReference type="ARBA" id="ARBA00001954"/>
    </source>
</evidence>
<reference evidence="14" key="2">
    <citation type="submission" date="2022-10" db="EMBL/GenBank/DDBJ databases">
        <authorList>
            <consortium name="ENA_rothamsted_submissions"/>
            <consortium name="culmorum"/>
            <person name="King R."/>
        </authorList>
    </citation>
    <scope>NUCLEOTIDE SEQUENCE</scope>
</reference>
<dbReference type="AlphaFoldDB" id="A0A9P0DFY2"/>